<keyword evidence="6" id="KW-0029">Amino-acid transport</keyword>
<feature type="transmembrane region" description="Helical" evidence="10">
    <location>
        <begin position="357"/>
        <end position="378"/>
    </location>
</feature>
<feature type="transmembrane region" description="Helical" evidence="10">
    <location>
        <begin position="180"/>
        <end position="201"/>
    </location>
</feature>
<feature type="region of interest" description="Disordered" evidence="9">
    <location>
        <begin position="1"/>
        <end position="30"/>
    </location>
</feature>
<comment type="caution">
    <text evidence="12">The sequence shown here is derived from an EMBL/GenBank/DDBJ whole genome shotgun (WGS) entry which is preliminary data.</text>
</comment>
<dbReference type="Pfam" id="PF00324">
    <property type="entry name" value="AA_permease"/>
    <property type="match status" value="1"/>
</dbReference>
<evidence type="ECO:0000256" key="2">
    <source>
        <dbReference type="ARBA" id="ARBA00008583"/>
    </source>
</evidence>
<dbReference type="PANTHER" id="PTHR43495">
    <property type="entry name" value="GABA PERMEASE"/>
    <property type="match status" value="1"/>
</dbReference>
<keyword evidence="5 10" id="KW-0812">Transmembrane</keyword>
<keyword evidence="13" id="KW-1185">Reference proteome</keyword>
<name>A0ABW5RJD6_9MICO</name>
<accession>A0ABW5RJD6</accession>
<comment type="similarity">
    <text evidence="2">Belongs to the amino acid-polyamine-organocation (APC) superfamily. Amino acid transporter (AAT) (TC 2.A.3.1) family.</text>
</comment>
<keyword evidence="3" id="KW-0813">Transport</keyword>
<dbReference type="InterPro" id="IPR004840">
    <property type="entry name" value="Amino_acid_permease_CS"/>
</dbReference>
<evidence type="ECO:0000256" key="1">
    <source>
        <dbReference type="ARBA" id="ARBA00004651"/>
    </source>
</evidence>
<dbReference type="PIRSF" id="PIRSF006060">
    <property type="entry name" value="AA_transporter"/>
    <property type="match status" value="1"/>
</dbReference>
<evidence type="ECO:0000259" key="11">
    <source>
        <dbReference type="Pfam" id="PF00324"/>
    </source>
</evidence>
<reference evidence="13" key="1">
    <citation type="journal article" date="2019" name="Int. J. Syst. Evol. Microbiol.">
        <title>The Global Catalogue of Microorganisms (GCM) 10K type strain sequencing project: providing services to taxonomists for standard genome sequencing and annotation.</title>
        <authorList>
            <consortium name="The Broad Institute Genomics Platform"/>
            <consortium name="The Broad Institute Genome Sequencing Center for Infectious Disease"/>
            <person name="Wu L."/>
            <person name="Ma J."/>
        </authorList>
    </citation>
    <scope>NUCLEOTIDE SEQUENCE [LARGE SCALE GENOMIC DNA]</scope>
    <source>
        <strain evidence="13">TISTR 1511</strain>
    </source>
</reference>
<proteinExistence type="inferred from homology"/>
<evidence type="ECO:0000256" key="9">
    <source>
        <dbReference type="SAM" id="MobiDB-lite"/>
    </source>
</evidence>
<keyword evidence="8 10" id="KW-0472">Membrane</keyword>
<dbReference type="Gene3D" id="1.20.1740.10">
    <property type="entry name" value="Amino acid/polyamine transporter I"/>
    <property type="match status" value="1"/>
</dbReference>
<keyword evidence="4" id="KW-1003">Cell membrane</keyword>
<evidence type="ECO:0000313" key="13">
    <source>
        <dbReference type="Proteomes" id="UP001597453"/>
    </source>
</evidence>
<sequence>MNATEEPNVTASQPATDPKSQPDASGHGHGKLSVGLTARHIQFIALGSAIGTGLFYASADAIRLAGPAVLLAYVVAGLAVFMVMRALGEMALRDPSRGGSFGYYARRYLGPSAGFLIGWMFIIEMLVVAIADVTAISIYLARWWPHVPSWVWIVGVILLVTGLNLIHVKVFGETEFWLSIIKVGAIIAMIVGGLAIMIFHIGQPGSVPPGVNNLVDHGGFAPTGVLGILLSFAVVVFAFGGVETLGTASAEVQDPHRNLPRAINTIPWRILLFYVLSIGVILCLIPWTDIDGENSPFVQIFDVLGIAAAGDLLNIVAITASFSALNADSFAIGRMLHGLAAQGDAPKKLGETNKRGVPFAAVIMVAGALVVGLILNAVVEEGLFMIVASIATYATVFVWLMILISHIAMTHKIRRGEIEQGPFQAPGGLMSTYLAAAFMVMVIVLFAFDASTVPALIVGLVGTVVLVAVELLVVRPRRRQLHLD</sequence>
<feature type="transmembrane region" description="Helical" evidence="10">
    <location>
        <begin position="300"/>
        <end position="325"/>
    </location>
</feature>
<feature type="transmembrane region" description="Helical" evidence="10">
    <location>
        <begin position="429"/>
        <end position="448"/>
    </location>
</feature>
<feature type="transmembrane region" description="Helical" evidence="10">
    <location>
        <begin position="384"/>
        <end position="408"/>
    </location>
</feature>
<comment type="subcellular location">
    <subcellularLocation>
        <location evidence="1">Cell membrane</location>
        <topology evidence="1">Multi-pass membrane protein</topology>
    </subcellularLocation>
</comment>
<dbReference type="PANTHER" id="PTHR43495:SF1">
    <property type="entry name" value="L-ASPARAGINE PERMEASE"/>
    <property type="match status" value="1"/>
</dbReference>
<dbReference type="Proteomes" id="UP001597453">
    <property type="component" value="Unassembled WGS sequence"/>
</dbReference>
<keyword evidence="7 10" id="KW-1133">Transmembrane helix</keyword>
<feature type="transmembrane region" description="Helical" evidence="10">
    <location>
        <begin position="41"/>
        <end position="59"/>
    </location>
</feature>
<evidence type="ECO:0000256" key="10">
    <source>
        <dbReference type="SAM" id="Phobius"/>
    </source>
</evidence>
<evidence type="ECO:0000256" key="4">
    <source>
        <dbReference type="ARBA" id="ARBA00022475"/>
    </source>
</evidence>
<organism evidence="12 13">
    <name type="scientific">Gulosibacter bifidus</name>
    <dbReference type="NCBI Taxonomy" id="272239"/>
    <lineage>
        <taxon>Bacteria</taxon>
        <taxon>Bacillati</taxon>
        <taxon>Actinomycetota</taxon>
        <taxon>Actinomycetes</taxon>
        <taxon>Micrococcales</taxon>
        <taxon>Microbacteriaceae</taxon>
        <taxon>Gulosibacter</taxon>
    </lineage>
</organism>
<feature type="transmembrane region" description="Helical" evidence="10">
    <location>
        <begin position="221"/>
        <end position="245"/>
    </location>
</feature>
<evidence type="ECO:0000256" key="7">
    <source>
        <dbReference type="ARBA" id="ARBA00022989"/>
    </source>
</evidence>
<feature type="transmembrane region" description="Helical" evidence="10">
    <location>
        <begin position="108"/>
        <end position="130"/>
    </location>
</feature>
<feature type="transmembrane region" description="Helical" evidence="10">
    <location>
        <begin position="454"/>
        <end position="474"/>
    </location>
</feature>
<feature type="transmembrane region" description="Helical" evidence="10">
    <location>
        <begin position="65"/>
        <end position="87"/>
    </location>
</feature>
<evidence type="ECO:0000256" key="8">
    <source>
        <dbReference type="ARBA" id="ARBA00023136"/>
    </source>
</evidence>
<dbReference type="InterPro" id="IPR004841">
    <property type="entry name" value="AA-permease/SLC12A_dom"/>
</dbReference>
<evidence type="ECO:0000256" key="5">
    <source>
        <dbReference type="ARBA" id="ARBA00022692"/>
    </source>
</evidence>
<protein>
    <submittedName>
        <fullName evidence="12">Amino acid permease</fullName>
    </submittedName>
</protein>
<dbReference type="PROSITE" id="PS00218">
    <property type="entry name" value="AMINO_ACID_PERMEASE_1"/>
    <property type="match status" value="1"/>
</dbReference>
<evidence type="ECO:0000256" key="6">
    <source>
        <dbReference type="ARBA" id="ARBA00022970"/>
    </source>
</evidence>
<dbReference type="EMBL" id="JBHUNF010000004">
    <property type="protein sequence ID" value="MFD2675178.1"/>
    <property type="molecule type" value="Genomic_DNA"/>
</dbReference>
<gene>
    <name evidence="12" type="ORF">ACFSUQ_07715</name>
</gene>
<evidence type="ECO:0000256" key="3">
    <source>
        <dbReference type="ARBA" id="ARBA00022448"/>
    </source>
</evidence>
<feature type="transmembrane region" description="Helical" evidence="10">
    <location>
        <begin position="266"/>
        <end position="288"/>
    </location>
</feature>
<feature type="domain" description="Amino acid permease/ SLC12A" evidence="11">
    <location>
        <begin position="40"/>
        <end position="461"/>
    </location>
</feature>
<evidence type="ECO:0000313" key="12">
    <source>
        <dbReference type="EMBL" id="MFD2675178.1"/>
    </source>
</evidence>
<feature type="transmembrane region" description="Helical" evidence="10">
    <location>
        <begin position="150"/>
        <end position="168"/>
    </location>
</feature>
<dbReference type="RefSeq" id="WP_083524658.1">
    <property type="nucleotide sequence ID" value="NZ_JBHUNF010000004.1"/>
</dbReference>
<feature type="compositionally biased region" description="Polar residues" evidence="9">
    <location>
        <begin position="1"/>
        <end position="23"/>
    </location>
</feature>